<dbReference type="AlphaFoldDB" id="A0A316Z0I6"/>
<evidence type="ECO:0000313" key="7">
    <source>
        <dbReference type="Proteomes" id="UP000245946"/>
    </source>
</evidence>
<sequence length="97" mass="10695">EDVDMDALPPLATLPIANVARLMKLALPSSSKIASGARDVVHECVCEFIAFLTSEAADRCAEEKRKTINGDDVLYAMRALGFDEYEAVCSVWLARYR</sequence>
<evidence type="ECO:0000256" key="4">
    <source>
        <dbReference type="ARBA" id="ARBA00023163"/>
    </source>
</evidence>
<protein>
    <submittedName>
        <fullName evidence="6">Nuclear transcription factor Y subunit B-3</fullName>
    </submittedName>
</protein>
<dbReference type="PANTHER" id="PTHR11064">
    <property type="entry name" value="CCAAT-BINDING TRANSCRIPTION FACTOR-RELATED"/>
    <property type="match status" value="1"/>
</dbReference>
<dbReference type="CDD" id="cd22907">
    <property type="entry name" value="HFD_NFYB"/>
    <property type="match status" value="1"/>
</dbReference>
<dbReference type="GO" id="GO:0046982">
    <property type="term" value="F:protein heterodimerization activity"/>
    <property type="evidence" value="ECO:0007669"/>
    <property type="project" value="InterPro"/>
</dbReference>
<dbReference type="STRING" id="58919.A0A316Z0I6"/>
<dbReference type="EMBL" id="KZ819311">
    <property type="protein sequence ID" value="PWN94534.1"/>
    <property type="molecule type" value="Genomic_DNA"/>
</dbReference>
<organism evidence="6 7">
    <name type="scientific">Tilletiopsis washingtonensis</name>
    <dbReference type="NCBI Taxonomy" id="58919"/>
    <lineage>
        <taxon>Eukaryota</taxon>
        <taxon>Fungi</taxon>
        <taxon>Dikarya</taxon>
        <taxon>Basidiomycota</taxon>
        <taxon>Ustilaginomycotina</taxon>
        <taxon>Exobasidiomycetes</taxon>
        <taxon>Entylomatales</taxon>
        <taxon>Entylomatales incertae sedis</taxon>
        <taxon>Tilletiopsis</taxon>
    </lineage>
</organism>
<feature type="non-terminal residue" evidence="6">
    <location>
        <position position="1"/>
    </location>
</feature>
<evidence type="ECO:0000256" key="2">
    <source>
        <dbReference type="ARBA" id="ARBA00023015"/>
    </source>
</evidence>
<dbReference type="InterPro" id="IPR009072">
    <property type="entry name" value="Histone-fold"/>
</dbReference>
<dbReference type="PRINTS" id="PR00615">
    <property type="entry name" value="CCAATSUBUNTA"/>
</dbReference>
<name>A0A316Z0I6_9BASI</name>
<keyword evidence="2" id="KW-0805">Transcription regulation</keyword>
<dbReference type="InterPro" id="IPR003958">
    <property type="entry name" value="CBFA_NFYB_domain"/>
</dbReference>
<gene>
    <name evidence="6" type="ORF">FA09DRAFT_282135</name>
</gene>
<comment type="similarity">
    <text evidence="1">Belongs to the NFYB/HAP3 subunit family.</text>
</comment>
<reference evidence="6 7" key="1">
    <citation type="journal article" date="2018" name="Mol. Biol. Evol.">
        <title>Broad Genomic Sampling Reveals a Smut Pathogenic Ancestry of the Fungal Clade Ustilaginomycotina.</title>
        <authorList>
            <person name="Kijpornyongpan T."/>
            <person name="Mondo S.J."/>
            <person name="Barry K."/>
            <person name="Sandor L."/>
            <person name="Lee J."/>
            <person name="Lipzen A."/>
            <person name="Pangilinan J."/>
            <person name="LaButti K."/>
            <person name="Hainaut M."/>
            <person name="Henrissat B."/>
            <person name="Grigoriev I.V."/>
            <person name="Spatafora J.W."/>
            <person name="Aime M.C."/>
        </authorList>
    </citation>
    <scope>NUCLEOTIDE SEQUENCE [LARGE SCALE GENOMIC DNA]</scope>
    <source>
        <strain evidence="6 7">MCA 4186</strain>
    </source>
</reference>
<keyword evidence="4" id="KW-0804">Transcription</keyword>
<dbReference type="Gene3D" id="1.10.20.10">
    <property type="entry name" value="Histone, subunit A"/>
    <property type="match status" value="1"/>
</dbReference>
<proteinExistence type="inferred from homology"/>
<dbReference type="GO" id="GO:0016602">
    <property type="term" value="C:CCAAT-binding factor complex"/>
    <property type="evidence" value="ECO:0007669"/>
    <property type="project" value="InterPro"/>
</dbReference>
<keyword evidence="7" id="KW-1185">Reference proteome</keyword>
<dbReference type="GO" id="GO:0001228">
    <property type="term" value="F:DNA-binding transcription activator activity, RNA polymerase II-specific"/>
    <property type="evidence" value="ECO:0007669"/>
    <property type="project" value="InterPro"/>
</dbReference>
<feature type="domain" description="Transcription factor CBF/NF-Y/archaeal histone" evidence="5">
    <location>
        <begin position="13"/>
        <end position="77"/>
    </location>
</feature>
<feature type="non-terminal residue" evidence="6">
    <location>
        <position position="97"/>
    </location>
</feature>
<dbReference type="GO" id="GO:0000978">
    <property type="term" value="F:RNA polymerase II cis-regulatory region sequence-specific DNA binding"/>
    <property type="evidence" value="ECO:0007669"/>
    <property type="project" value="TreeGrafter"/>
</dbReference>
<dbReference type="InterPro" id="IPR027113">
    <property type="entry name" value="Transc_fact_NFYB/HAP3"/>
</dbReference>
<dbReference type="Pfam" id="PF00808">
    <property type="entry name" value="CBFD_NFYB_HMF"/>
    <property type="match status" value="1"/>
</dbReference>
<dbReference type="OrthoDB" id="386949at2759"/>
<evidence type="ECO:0000259" key="5">
    <source>
        <dbReference type="Pfam" id="PF00808"/>
    </source>
</evidence>
<evidence type="ECO:0000256" key="3">
    <source>
        <dbReference type="ARBA" id="ARBA00023125"/>
    </source>
</evidence>
<evidence type="ECO:0000256" key="1">
    <source>
        <dbReference type="ARBA" id="ARBA00009053"/>
    </source>
</evidence>
<keyword evidence="3" id="KW-0238">DNA-binding</keyword>
<dbReference type="PANTHER" id="PTHR11064:SF9">
    <property type="entry name" value="NUCLEAR TRANSCRIPTION FACTOR Y SUBUNIT BETA"/>
    <property type="match status" value="1"/>
</dbReference>
<dbReference type="Proteomes" id="UP000245946">
    <property type="component" value="Unassembled WGS sequence"/>
</dbReference>
<accession>A0A316Z0I6</accession>
<dbReference type="SUPFAM" id="SSF47113">
    <property type="entry name" value="Histone-fold"/>
    <property type="match status" value="1"/>
</dbReference>
<dbReference type="RefSeq" id="XP_025594813.1">
    <property type="nucleotide sequence ID" value="XM_025739823.1"/>
</dbReference>
<evidence type="ECO:0000313" key="6">
    <source>
        <dbReference type="EMBL" id="PWN94534.1"/>
    </source>
</evidence>
<dbReference type="GeneID" id="37267369"/>